<evidence type="ECO:0000313" key="2">
    <source>
        <dbReference type="Proteomes" id="UP001054902"/>
    </source>
</evidence>
<dbReference type="Proteomes" id="UP001054902">
    <property type="component" value="Unassembled WGS sequence"/>
</dbReference>
<accession>A0AAD3CEK0</accession>
<protein>
    <submittedName>
        <fullName evidence="1">Uncharacterized protein</fullName>
    </submittedName>
</protein>
<comment type="caution">
    <text evidence="1">The sequence shown here is derived from an EMBL/GenBank/DDBJ whole genome shotgun (WGS) entry which is preliminary data.</text>
</comment>
<reference evidence="1 2" key="1">
    <citation type="journal article" date="2021" name="Sci. Rep.">
        <title>The genome of the diatom Chaetoceros tenuissimus carries an ancient integrated fragment of an extant virus.</title>
        <authorList>
            <person name="Hongo Y."/>
            <person name="Kimura K."/>
            <person name="Takaki Y."/>
            <person name="Yoshida Y."/>
            <person name="Baba S."/>
            <person name="Kobayashi G."/>
            <person name="Nagasaki K."/>
            <person name="Hano T."/>
            <person name="Tomaru Y."/>
        </authorList>
    </citation>
    <scope>NUCLEOTIDE SEQUENCE [LARGE SCALE GENOMIC DNA]</scope>
    <source>
        <strain evidence="1 2">NIES-3715</strain>
    </source>
</reference>
<gene>
    <name evidence="1" type="ORF">CTEN210_00882</name>
</gene>
<name>A0AAD3CEK0_9STRA</name>
<proteinExistence type="predicted"/>
<dbReference type="AlphaFoldDB" id="A0AAD3CEK0"/>
<sequence>MFVLTDDPEDTFFSSASVSDNKDNLSAVVVDKANIGMFIEIRHELDEFLYADKVAYNFNFKDSDRYVSIAFAREAGIISG</sequence>
<evidence type="ECO:0000313" key="1">
    <source>
        <dbReference type="EMBL" id="GFH44408.1"/>
    </source>
</evidence>
<keyword evidence="2" id="KW-1185">Reference proteome</keyword>
<organism evidence="1 2">
    <name type="scientific">Chaetoceros tenuissimus</name>
    <dbReference type="NCBI Taxonomy" id="426638"/>
    <lineage>
        <taxon>Eukaryota</taxon>
        <taxon>Sar</taxon>
        <taxon>Stramenopiles</taxon>
        <taxon>Ochrophyta</taxon>
        <taxon>Bacillariophyta</taxon>
        <taxon>Coscinodiscophyceae</taxon>
        <taxon>Chaetocerotophycidae</taxon>
        <taxon>Chaetocerotales</taxon>
        <taxon>Chaetocerotaceae</taxon>
        <taxon>Chaetoceros</taxon>
    </lineage>
</organism>
<dbReference type="EMBL" id="BLLK01000019">
    <property type="protein sequence ID" value="GFH44408.1"/>
    <property type="molecule type" value="Genomic_DNA"/>
</dbReference>